<protein>
    <recommendedName>
        <fullName evidence="1">PH domain-containing protein</fullName>
    </recommendedName>
</protein>
<dbReference type="EMBL" id="JNBS01001928">
    <property type="protein sequence ID" value="OQR97166.1"/>
    <property type="molecule type" value="Genomic_DNA"/>
</dbReference>
<name>A0A1V9ZGQ4_9STRA</name>
<comment type="caution">
    <text evidence="2">The sequence shown here is derived from an EMBL/GenBank/DDBJ whole genome shotgun (WGS) entry which is preliminary data.</text>
</comment>
<dbReference type="InterPro" id="IPR001849">
    <property type="entry name" value="PH_domain"/>
</dbReference>
<keyword evidence="3" id="KW-1185">Reference proteome</keyword>
<dbReference type="PROSITE" id="PS50003">
    <property type="entry name" value="PH_DOMAIN"/>
    <property type="match status" value="1"/>
</dbReference>
<dbReference type="AlphaFoldDB" id="A0A1V9ZGQ4"/>
<feature type="domain" description="PH" evidence="1">
    <location>
        <begin position="126"/>
        <end position="259"/>
    </location>
</feature>
<gene>
    <name evidence="2" type="ORF">THRCLA_07080</name>
</gene>
<accession>A0A1V9ZGQ4</accession>
<dbReference type="OrthoDB" id="72766at2759"/>
<reference evidence="2 3" key="1">
    <citation type="journal article" date="2014" name="Genome Biol. Evol.">
        <title>The secreted proteins of Achlya hypogyna and Thraustotheca clavata identify the ancestral oomycete secretome and reveal gene acquisitions by horizontal gene transfer.</title>
        <authorList>
            <person name="Misner I."/>
            <person name="Blouin N."/>
            <person name="Leonard G."/>
            <person name="Richards T.A."/>
            <person name="Lane C.E."/>
        </authorList>
    </citation>
    <scope>NUCLEOTIDE SEQUENCE [LARGE SCALE GENOMIC DNA]</scope>
    <source>
        <strain evidence="2 3">ATCC 34112</strain>
    </source>
</reference>
<proteinExistence type="predicted"/>
<evidence type="ECO:0000259" key="1">
    <source>
        <dbReference type="PROSITE" id="PS50003"/>
    </source>
</evidence>
<evidence type="ECO:0000313" key="2">
    <source>
        <dbReference type="EMBL" id="OQR97166.1"/>
    </source>
</evidence>
<dbReference type="SUPFAM" id="SSF50729">
    <property type="entry name" value="PH domain-like"/>
    <property type="match status" value="1"/>
</dbReference>
<organism evidence="2 3">
    <name type="scientific">Thraustotheca clavata</name>
    <dbReference type="NCBI Taxonomy" id="74557"/>
    <lineage>
        <taxon>Eukaryota</taxon>
        <taxon>Sar</taxon>
        <taxon>Stramenopiles</taxon>
        <taxon>Oomycota</taxon>
        <taxon>Saprolegniomycetes</taxon>
        <taxon>Saprolegniales</taxon>
        <taxon>Achlyaceae</taxon>
        <taxon>Thraustotheca</taxon>
    </lineage>
</organism>
<dbReference type="SMART" id="SM00233">
    <property type="entry name" value="PH"/>
    <property type="match status" value="1"/>
</dbReference>
<dbReference type="InterPro" id="IPR011993">
    <property type="entry name" value="PH-like_dom_sf"/>
</dbReference>
<dbReference type="Gene3D" id="2.30.29.30">
    <property type="entry name" value="Pleckstrin-homology domain (PH domain)/Phosphotyrosine-binding domain (PTB)"/>
    <property type="match status" value="1"/>
</dbReference>
<dbReference type="Proteomes" id="UP000243217">
    <property type="component" value="Unassembled WGS sequence"/>
</dbReference>
<evidence type="ECO:0000313" key="3">
    <source>
        <dbReference type="Proteomes" id="UP000243217"/>
    </source>
</evidence>
<sequence>MDKAYQDHSIPFNQQQREKPARVYDVSMIMENDGASQGLRVDVNAKRKINDEKMKNGFACADTYLNASIQLLQQQSDTRQRIRNLWFLTQRLKWDNHINAHAMELLRTDLLQTMKGLGMEKQDGERVSKKGYLIMLDPIVRHNQPLKVWCTLSEEQCQLEITLPQHSSSSLPFQDAFGLSRLSSSLSWLLNEDQFDHENMSLPLYGAQVHATLAGDMKFRLDILVQKPSAGQGSRSFQFQVENEDEYLSWMTALESVARYDLFQLQASIRHVPNQDDYVRILSSYCPINIPLAWQRNRIAKEEKQTGIQRRDSKNMPMLQVIKDIERDSYVIDGITMTTTDGVNNVIQYLVGRVMEYLQDTDDPAPTVTSPAARMAKATEAKALSFVERILRGSSRTQSGGDIYDAISIVCSNKQLLVCPVSHDALPVQIDITVAPDAFQVNVFVVMHFKIMTQDTSASVADWARLEGTLKRSFTYGLVAQPGSIEIDIISTQE</sequence>